<protein>
    <submittedName>
        <fullName evidence="1">Uncharacterized protein</fullName>
    </submittedName>
</protein>
<keyword evidence="2" id="KW-1185">Reference proteome</keyword>
<sequence length="119" mass="14088">RKNFRKLLNIEQKIDQNLLNYGKKSYQIFSLLTLFNLVNPDSSISKLICSDYVFQLIPSDIFIFLTKRILMKTNKNRFDNFNSFDNLPLHERRIRGDLIQLFIQQWLQRSVLGESSGAM</sequence>
<organism evidence="1 2">
    <name type="scientific">Brachionus plicatilis</name>
    <name type="common">Marine rotifer</name>
    <name type="synonym">Brachionus muelleri</name>
    <dbReference type="NCBI Taxonomy" id="10195"/>
    <lineage>
        <taxon>Eukaryota</taxon>
        <taxon>Metazoa</taxon>
        <taxon>Spiralia</taxon>
        <taxon>Gnathifera</taxon>
        <taxon>Rotifera</taxon>
        <taxon>Eurotatoria</taxon>
        <taxon>Monogononta</taxon>
        <taxon>Pseudotrocha</taxon>
        <taxon>Ploima</taxon>
        <taxon>Brachionidae</taxon>
        <taxon>Brachionus</taxon>
    </lineage>
</organism>
<evidence type="ECO:0000313" key="1">
    <source>
        <dbReference type="EMBL" id="RNA27349.1"/>
    </source>
</evidence>
<dbReference type="Proteomes" id="UP000276133">
    <property type="component" value="Unassembled WGS sequence"/>
</dbReference>
<reference evidence="1 2" key="1">
    <citation type="journal article" date="2018" name="Sci. Rep.">
        <title>Genomic signatures of local adaptation to the degree of environmental predictability in rotifers.</title>
        <authorList>
            <person name="Franch-Gras L."/>
            <person name="Hahn C."/>
            <person name="Garcia-Roger E.M."/>
            <person name="Carmona M.J."/>
            <person name="Serra M."/>
            <person name="Gomez A."/>
        </authorList>
    </citation>
    <scope>NUCLEOTIDE SEQUENCE [LARGE SCALE GENOMIC DNA]</scope>
    <source>
        <strain evidence="1">HYR1</strain>
    </source>
</reference>
<feature type="non-terminal residue" evidence="1">
    <location>
        <position position="1"/>
    </location>
</feature>
<dbReference type="AlphaFoldDB" id="A0A3M7RV62"/>
<comment type="caution">
    <text evidence="1">The sequence shown here is derived from an EMBL/GenBank/DDBJ whole genome shotgun (WGS) entry which is preliminary data.</text>
</comment>
<dbReference type="EMBL" id="REGN01002557">
    <property type="protein sequence ID" value="RNA27349.1"/>
    <property type="molecule type" value="Genomic_DNA"/>
</dbReference>
<accession>A0A3M7RV62</accession>
<gene>
    <name evidence="1" type="ORF">BpHYR1_044579</name>
</gene>
<proteinExistence type="predicted"/>
<name>A0A3M7RV62_BRAPC</name>
<evidence type="ECO:0000313" key="2">
    <source>
        <dbReference type="Proteomes" id="UP000276133"/>
    </source>
</evidence>